<evidence type="ECO:0000256" key="9">
    <source>
        <dbReference type="PIRSR" id="PIRSR602401-1"/>
    </source>
</evidence>
<sequence>MQEWLQLLFVVVGLCLSGRAVLVVGLLGALHVARLATWKHLKKVPGPNEDIPLRWVVLEHLRAEQRKPMVPYNASVLQTRFALCKLFQAHGICRFYLGTLPSVLIFKADYIETVMSNTLTKAPNYALLHSWLGTGLLTSTGPKWKKRRRMLTPAFHFRILDDFVHTINEHSRKMVAKISKLRQESEWLDVVPLSTSCTLGVLLETVMGVSASQEKECCEDYVKAISVLTDEISVRMQSPWLYPDFTFYRTDHGRRYKEGVAAVHAFSTKIIQKRRREMLDERKEASTTAPAEPGPPKKRLLTFLDILINHSLDVDESFTDEDIGEEVDTFMFAGHDTTAMAIAWNCYLIALHPDVQKKVQEELDMVLGELKTEDISTENLKELKYLECVVKESQRLCPSVPVIGRTVTKPFTLGNHVLPEGTSVEIFIYGLHRDPEVFPDPEVFDPDRFLLENCASRHPFAFIPFSAGSRNCIGQRFGSMEVKITIAHIFKNFHVKPFDQRDKLLLSSELVLRSVNGLWLKFTHREV</sequence>
<keyword evidence="10" id="KW-0560">Oxidoreductase</keyword>
<dbReference type="PANTHER" id="PTHR24291">
    <property type="entry name" value="CYTOCHROME P450 FAMILY 4"/>
    <property type="match status" value="1"/>
</dbReference>
<keyword evidence="6 9" id="KW-0408">Iron</keyword>
<keyword evidence="9 10" id="KW-0479">Metal-binding</keyword>
<protein>
    <submittedName>
        <fullName evidence="11">Putative p450</fullName>
    </submittedName>
</protein>
<evidence type="ECO:0000256" key="10">
    <source>
        <dbReference type="RuleBase" id="RU000461"/>
    </source>
</evidence>
<dbReference type="InterPro" id="IPR002401">
    <property type="entry name" value="Cyt_P450_E_grp-I"/>
</dbReference>
<dbReference type="GO" id="GO:0005506">
    <property type="term" value="F:iron ion binding"/>
    <property type="evidence" value="ECO:0007669"/>
    <property type="project" value="InterPro"/>
</dbReference>
<dbReference type="InterPro" id="IPR036396">
    <property type="entry name" value="Cyt_P450_sf"/>
</dbReference>
<dbReference type="PROSITE" id="PS00086">
    <property type="entry name" value="CYTOCHROME_P450"/>
    <property type="match status" value="1"/>
</dbReference>
<dbReference type="PANTHER" id="PTHR24291:SF189">
    <property type="entry name" value="CYTOCHROME P450 4C3-RELATED"/>
    <property type="match status" value="1"/>
</dbReference>
<dbReference type="SUPFAM" id="SSF48264">
    <property type="entry name" value="Cytochrome P450"/>
    <property type="match status" value="1"/>
</dbReference>
<dbReference type="Gene3D" id="1.10.630.10">
    <property type="entry name" value="Cytochrome P450"/>
    <property type="match status" value="1"/>
</dbReference>
<dbReference type="PRINTS" id="PR00385">
    <property type="entry name" value="P450"/>
</dbReference>
<feature type="binding site" description="axial binding residue" evidence="9">
    <location>
        <position position="472"/>
    </location>
    <ligand>
        <name>heme</name>
        <dbReference type="ChEBI" id="CHEBI:30413"/>
    </ligand>
    <ligandPart>
        <name>Fe</name>
        <dbReference type="ChEBI" id="CHEBI:18248"/>
    </ligandPart>
</feature>
<dbReference type="Pfam" id="PF00067">
    <property type="entry name" value="p450"/>
    <property type="match status" value="1"/>
</dbReference>
<evidence type="ECO:0000256" key="5">
    <source>
        <dbReference type="ARBA" id="ARBA00022824"/>
    </source>
</evidence>
<dbReference type="GO" id="GO:0004497">
    <property type="term" value="F:monooxygenase activity"/>
    <property type="evidence" value="ECO:0007669"/>
    <property type="project" value="UniProtKB-KW"/>
</dbReference>
<keyword evidence="8" id="KW-0472">Membrane</keyword>
<evidence type="ECO:0000256" key="1">
    <source>
        <dbReference type="ARBA" id="ARBA00001971"/>
    </source>
</evidence>
<dbReference type="GO" id="GO:0020037">
    <property type="term" value="F:heme binding"/>
    <property type="evidence" value="ECO:0007669"/>
    <property type="project" value="InterPro"/>
</dbReference>
<evidence type="ECO:0000256" key="3">
    <source>
        <dbReference type="ARBA" id="ARBA00010617"/>
    </source>
</evidence>
<reference evidence="11" key="1">
    <citation type="journal article" date="2015" name="Sci. Rep.">
        <title>Tissue- and time-dependent transcription in Ixodes ricinus salivary glands and midguts when blood feeding on the vertebrate host.</title>
        <authorList>
            <person name="Kotsyfakis M."/>
            <person name="Schwarz A."/>
            <person name="Erhart J."/>
            <person name="Ribeiro J.M."/>
        </authorList>
    </citation>
    <scope>NUCLEOTIDE SEQUENCE</scope>
    <source>
        <tissue evidence="11">Salivary gland and midgut</tissue>
    </source>
</reference>
<dbReference type="PRINTS" id="PR00463">
    <property type="entry name" value="EP450I"/>
</dbReference>
<dbReference type="CDD" id="cd20628">
    <property type="entry name" value="CYP4"/>
    <property type="match status" value="1"/>
</dbReference>
<dbReference type="InterPro" id="IPR050196">
    <property type="entry name" value="Cytochrome_P450_Monoox"/>
</dbReference>
<dbReference type="AlphaFoldDB" id="V5HAK6"/>
<comment type="similarity">
    <text evidence="3 10">Belongs to the cytochrome P450 family.</text>
</comment>
<dbReference type="EMBL" id="GANP01012616">
    <property type="protein sequence ID" value="JAB71852.1"/>
    <property type="molecule type" value="mRNA"/>
</dbReference>
<dbReference type="GO" id="GO:0016705">
    <property type="term" value="F:oxidoreductase activity, acting on paired donors, with incorporation or reduction of molecular oxygen"/>
    <property type="evidence" value="ECO:0007669"/>
    <property type="project" value="InterPro"/>
</dbReference>
<comment type="subcellular location">
    <subcellularLocation>
        <location evidence="2">Endoplasmic reticulum membrane</location>
    </subcellularLocation>
</comment>
<evidence type="ECO:0000256" key="2">
    <source>
        <dbReference type="ARBA" id="ARBA00004586"/>
    </source>
</evidence>
<evidence type="ECO:0000256" key="6">
    <source>
        <dbReference type="ARBA" id="ARBA00023004"/>
    </source>
</evidence>
<keyword evidence="7 10" id="KW-0503">Monooxygenase</keyword>
<evidence type="ECO:0000256" key="7">
    <source>
        <dbReference type="ARBA" id="ARBA00023033"/>
    </source>
</evidence>
<dbReference type="InterPro" id="IPR001128">
    <property type="entry name" value="Cyt_P450"/>
</dbReference>
<proteinExistence type="evidence at transcript level"/>
<organism evidence="11">
    <name type="scientific">Ixodes ricinus</name>
    <name type="common">Common tick</name>
    <name type="synonym">Acarus ricinus</name>
    <dbReference type="NCBI Taxonomy" id="34613"/>
    <lineage>
        <taxon>Eukaryota</taxon>
        <taxon>Metazoa</taxon>
        <taxon>Ecdysozoa</taxon>
        <taxon>Arthropoda</taxon>
        <taxon>Chelicerata</taxon>
        <taxon>Arachnida</taxon>
        <taxon>Acari</taxon>
        <taxon>Parasitiformes</taxon>
        <taxon>Ixodida</taxon>
        <taxon>Ixodoidea</taxon>
        <taxon>Ixodidae</taxon>
        <taxon>Ixodinae</taxon>
        <taxon>Ixodes</taxon>
    </lineage>
</organism>
<dbReference type="GO" id="GO:0005789">
    <property type="term" value="C:endoplasmic reticulum membrane"/>
    <property type="evidence" value="ECO:0007669"/>
    <property type="project" value="UniProtKB-SubCell"/>
</dbReference>
<accession>V5HAK6</accession>
<keyword evidence="5" id="KW-0256">Endoplasmic reticulum</keyword>
<evidence type="ECO:0000313" key="11">
    <source>
        <dbReference type="EMBL" id="JAB71852.1"/>
    </source>
</evidence>
<evidence type="ECO:0000256" key="8">
    <source>
        <dbReference type="ARBA" id="ARBA00023136"/>
    </source>
</evidence>
<evidence type="ECO:0000256" key="4">
    <source>
        <dbReference type="ARBA" id="ARBA00022617"/>
    </source>
</evidence>
<keyword evidence="4 9" id="KW-0349">Heme</keyword>
<name>V5HAK6_IXORI</name>
<dbReference type="InterPro" id="IPR017972">
    <property type="entry name" value="Cyt_P450_CS"/>
</dbReference>
<comment type="cofactor">
    <cofactor evidence="1 9">
        <name>heme</name>
        <dbReference type="ChEBI" id="CHEBI:30413"/>
    </cofactor>
</comment>